<keyword evidence="2" id="KW-1185">Reference proteome</keyword>
<evidence type="ECO:0000313" key="2">
    <source>
        <dbReference type="Proteomes" id="UP000663866"/>
    </source>
</evidence>
<sequence length="261" mass="30658">MCLDERLSTSIFKNQITTLIISIDPDKDELYTMKNICNHTLTVFINLTHLTFYDAAYENNVRLLFDVPFPTFSSSSLLVLNIKVQTFDVCLYILDGRFEQLHRLDIELANLFPPLEEIENQRKIPNLKYFVLSCMSRTSYYDELILPLIYRMSNLEELGLSFTTTVDETFIDGNNLKQHILNHMSQLKRFTFDIRSVMCINNEMNLPSKEDIQQTFTDLQYTKIVSCVDYFLDHQQGLCHIYSYPFLMRCFEYITNNFASG</sequence>
<reference evidence="1" key="1">
    <citation type="submission" date="2021-02" db="EMBL/GenBank/DDBJ databases">
        <authorList>
            <person name="Nowell W R."/>
        </authorList>
    </citation>
    <scope>NUCLEOTIDE SEQUENCE</scope>
</reference>
<protein>
    <submittedName>
        <fullName evidence="1">Uncharacterized protein</fullName>
    </submittedName>
</protein>
<accession>A0A820S9N6</accession>
<dbReference type="EMBL" id="CAJOBG010046056">
    <property type="protein sequence ID" value="CAF4449076.1"/>
    <property type="molecule type" value="Genomic_DNA"/>
</dbReference>
<name>A0A820S9N6_9BILA</name>
<organism evidence="1 2">
    <name type="scientific">Rotaria magnacalcarata</name>
    <dbReference type="NCBI Taxonomy" id="392030"/>
    <lineage>
        <taxon>Eukaryota</taxon>
        <taxon>Metazoa</taxon>
        <taxon>Spiralia</taxon>
        <taxon>Gnathifera</taxon>
        <taxon>Rotifera</taxon>
        <taxon>Eurotatoria</taxon>
        <taxon>Bdelloidea</taxon>
        <taxon>Philodinida</taxon>
        <taxon>Philodinidae</taxon>
        <taxon>Rotaria</taxon>
    </lineage>
</organism>
<proteinExistence type="predicted"/>
<dbReference type="Proteomes" id="UP000663866">
    <property type="component" value="Unassembled WGS sequence"/>
</dbReference>
<evidence type="ECO:0000313" key="1">
    <source>
        <dbReference type="EMBL" id="CAF4449076.1"/>
    </source>
</evidence>
<gene>
    <name evidence="1" type="ORF">OVN521_LOCUS37761</name>
</gene>
<dbReference type="AlphaFoldDB" id="A0A820S9N6"/>
<comment type="caution">
    <text evidence="1">The sequence shown here is derived from an EMBL/GenBank/DDBJ whole genome shotgun (WGS) entry which is preliminary data.</text>
</comment>